<dbReference type="RefSeq" id="XP_018275025.1">
    <property type="nucleotide sequence ID" value="XM_018427062.1"/>
</dbReference>
<evidence type="ECO:0000313" key="2">
    <source>
        <dbReference type="Proteomes" id="UP000053611"/>
    </source>
</evidence>
<evidence type="ECO:0000313" key="1">
    <source>
        <dbReference type="EMBL" id="KLT38534.1"/>
    </source>
</evidence>
<keyword evidence="2" id="KW-1185">Reference proteome</keyword>
<reference evidence="1 2" key="1">
    <citation type="submission" date="2015-03" db="EMBL/GenBank/DDBJ databases">
        <title>Genomics and transcriptomics of the oil-accumulating basidiomycete yeast T. oleaginosus allow insights into substrate utilization and the diverse evolutionary trajectories of mating systems in fungi.</title>
        <authorList>
            <consortium name="DOE Joint Genome Institute"/>
            <person name="Kourist R."/>
            <person name="Kracht O."/>
            <person name="Bracharz F."/>
            <person name="Lipzen A."/>
            <person name="Nolan M."/>
            <person name="Ohm R."/>
            <person name="Grigoriev I."/>
            <person name="Sun S."/>
            <person name="Heitman J."/>
            <person name="Bruck T."/>
            <person name="Nowrousian M."/>
        </authorList>
    </citation>
    <scope>NUCLEOTIDE SEQUENCE [LARGE SCALE GENOMIC DNA]</scope>
    <source>
        <strain evidence="1 2">IBC0246</strain>
    </source>
</reference>
<name>A0A0J1AT88_9TREE</name>
<sequence length="362" mass="40260">MSSYAPSGSSLPTPAMISRVLAEIRGHEPPPLTAIRRRQRRYIHKSLVVDALARRDVELLPLPQREVDLIVEDLARATPATFSPPRTTHIEAQHEYDVVARFLSDYGTFLEQACQGSDHQEDMRPYIHAELHSGTNRSRSDIVLALDSLSYPSRRVWLASCEFKYESVLPDEGLDRLWEAAQTSRFKLRRVMRIKRKKGQPNQLIMVPDVALADHVWHAPLETSTAAGIALESVLYPYHASLSEADAPRATWALLTNGSRTVIVGLELMDGRCKLMVSRPFGPRFNSFPHPALAAVRSTASTIRVQEAGTSQPVVVEAQPRTVDNSETRLSLPVALLAIAHRYLFISRGVMAYDGEAGAPTQ</sequence>
<dbReference type="GeneID" id="28987665"/>
<dbReference type="EMBL" id="KQ087298">
    <property type="protein sequence ID" value="KLT38534.1"/>
    <property type="molecule type" value="Genomic_DNA"/>
</dbReference>
<accession>A0A0J1AT88</accession>
<dbReference type="Proteomes" id="UP000053611">
    <property type="component" value="Unassembled WGS sequence"/>
</dbReference>
<proteinExistence type="predicted"/>
<protein>
    <submittedName>
        <fullName evidence="1">Uncharacterized protein</fullName>
    </submittedName>
</protein>
<dbReference type="AlphaFoldDB" id="A0A0J1AT88"/>
<organism evidence="1 2">
    <name type="scientific">Cutaneotrichosporon oleaginosum</name>
    <dbReference type="NCBI Taxonomy" id="879819"/>
    <lineage>
        <taxon>Eukaryota</taxon>
        <taxon>Fungi</taxon>
        <taxon>Dikarya</taxon>
        <taxon>Basidiomycota</taxon>
        <taxon>Agaricomycotina</taxon>
        <taxon>Tremellomycetes</taxon>
        <taxon>Trichosporonales</taxon>
        <taxon>Trichosporonaceae</taxon>
        <taxon>Cutaneotrichosporon</taxon>
    </lineage>
</organism>
<gene>
    <name evidence="1" type="ORF">CC85DRAFT_331518</name>
</gene>